<evidence type="ECO:0000313" key="3">
    <source>
        <dbReference type="EMBL" id="MDW0112203.1"/>
    </source>
</evidence>
<protein>
    <submittedName>
        <fullName evidence="3">Phage tail family protein</fullName>
    </submittedName>
</protein>
<gene>
    <name evidence="3" type="ORF">QT711_03335</name>
</gene>
<dbReference type="EMBL" id="JAUBDI010000002">
    <property type="protein sequence ID" value="MDW0112203.1"/>
    <property type="molecule type" value="Genomic_DNA"/>
</dbReference>
<name>A0ABU4G5G2_9BACL</name>
<feature type="domain" description="Siphovirus-type tail component C-terminal" evidence="2">
    <location>
        <begin position="347"/>
        <end position="435"/>
    </location>
</feature>
<organism evidence="3 4">
    <name type="scientific">Sporosarcina saromensis</name>
    <dbReference type="NCBI Taxonomy" id="359365"/>
    <lineage>
        <taxon>Bacteria</taxon>
        <taxon>Bacillati</taxon>
        <taxon>Bacillota</taxon>
        <taxon>Bacilli</taxon>
        <taxon>Bacillales</taxon>
        <taxon>Caryophanaceae</taxon>
        <taxon>Sporosarcina</taxon>
    </lineage>
</organism>
<feature type="domain" description="Siphovirus-type tail component RIFT-related" evidence="1">
    <location>
        <begin position="2"/>
        <end position="70"/>
    </location>
</feature>
<evidence type="ECO:0000313" key="4">
    <source>
        <dbReference type="Proteomes" id="UP001282284"/>
    </source>
</evidence>
<dbReference type="Gene3D" id="2.40.30.200">
    <property type="match status" value="1"/>
</dbReference>
<keyword evidence="4" id="KW-1185">Reference proteome</keyword>
<dbReference type="Proteomes" id="UP001282284">
    <property type="component" value="Unassembled WGS sequence"/>
</dbReference>
<reference evidence="3 4" key="1">
    <citation type="submission" date="2023-06" db="EMBL/GenBank/DDBJ databases">
        <title>Sporosarcina sp. nov., isolated from Korean traditional fermented seafood 'Jeotgal'.</title>
        <authorList>
            <person name="Yang A.I."/>
            <person name="Shin N.-R."/>
        </authorList>
    </citation>
    <scope>NUCLEOTIDE SEQUENCE [LARGE SCALE GENOMIC DNA]</scope>
    <source>
        <strain evidence="3 4">KCTC13119</strain>
    </source>
</reference>
<dbReference type="Pfam" id="PF05709">
    <property type="entry name" value="Sipho_tail"/>
    <property type="match status" value="1"/>
</dbReference>
<dbReference type="InterPro" id="IPR054738">
    <property type="entry name" value="Siphovirus-type_tail_C"/>
</dbReference>
<comment type="caution">
    <text evidence="3">The sequence shown here is derived from an EMBL/GenBank/DDBJ whole genome shotgun (WGS) entry which is preliminary data.</text>
</comment>
<accession>A0ABU4G5G2</accession>
<evidence type="ECO:0000259" key="1">
    <source>
        <dbReference type="Pfam" id="PF05709"/>
    </source>
</evidence>
<dbReference type="Pfam" id="PF22768">
    <property type="entry name" value="SPP1_Dit"/>
    <property type="match status" value="1"/>
</dbReference>
<evidence type="ECO:0000259" key="2">
    <source>
        <dbReference type="Pfam" id="PF22768"/>
    </source>
</evidence>
<dbReference type="Gene3D" id="2.60.120.860">
    <property type="match status" value="1"/>
</dbReference>
<proteinExistence type="predicted"/>
<sequence>MNGSLQSESTEGERQVVVSIQIETQSDSELEDLKSVVYDLFYSKEEFEIVRDYKPDRILRVVQSAPYDFKAVTWFDGEADIYLTMLDPYFYGPEKSVPLDNNPIINQGTADTYPITTINIKKDTTFVAIGNGQEVNLIGNYGELNEVPFVREERIFWDQMGTTVGWGATSTVEGGQIAGVMRTDGYSFFATDYGTGSGWRGPALKKSIGQSVKDFRLDVLLRQIGGQGQVGSVEVMLLDALNRVVAKILMTKRSPHSPAIWARIVAGNEQDGHDIINSRGANDWTWHQFDGMLRIERVGNVWKAYVARYDAEHGWHARLGGEWVDTAGVATANITQVQTQLWAHGTTPPTTTQRIDDIKVFKINDVPDGIPYVARAGDIVEFDHTKNVITLNGEDMTHEKAFIGKYFPINSGANYLTAEPMDAIESAAVRWRDRWL</sequence>
<dbReference type="InterPro" id="IPR008841">
    <property type="entry name" value="Siphovirus-type_tail_N"/>
</dbReference>